<dbReference type="EMBL" id="OZ034816">
    <property type="protein sequence ID" value="CAL1378983.1"/>
    <property type="molecule type" value="Genomic_DNA"/>
</dbReference>
<reference evidence="2 3" key="1">
    <citation type="submission" date="2024-04" db="EMBL/GenBank/DDBJ databases">
        <authorList>
            <person name="Fracassetti M."/>
        </authorList>
    </citation>
    <scope>NUCLEOTIDE SEQUENCE [LARGE SCALE GENOMIC DNA]</scope>
</reference>
<dbReference type="AlphaFoldDB" id="A0AAV2DZZ5"/>
<keyword evidence="3" id="KW-1185">Reference proteome</keyword>
<evidence type="ECO:0008006" key="4">
    <source>
        <dbReference type="Google" id="ProtNLM"/>
    </source>
</evidence>
<name>A0AAV2DZZ5_9ROSI</name>
<dbReference type="SUPFAM" id="SSF57756">
    <property type="entry name" value="Retrovirus zinc finger-like domains"/>
    <property type="match status" value="1"/>
</dbReference>
<dbReference type="Proteomes" id="UP001497516">
    <property type="component" value="Chromosome 3"/>
</dbReference>
<dbReference type="InterPro" id="IPR036875">
    <property type="entry name" value="Znf_CCHC_sf"/>
</dbReference>
<dbReference type="GO" id="GO:0008270">
    <property type="term" value="F:zinc ion binding"/>
    <property type="evidence" value="ECO:0007669"/>
    <property type="project" value="InterPro"/>
</dbReference>
<feature type="region of interest" description="Disordered" evidence="1">
    <location>
        <begin position="107"/>
        <end position="153"/>
    </location>
</feature>
<sequence>MSVVPSSLVVKRWSKDAKKECHVQSVHPELQNEELHAMVRSGNLNGSFGKLCRYASKTEEGYKLVKQEIERLSVLAEEIWRKNGGLEPMEKTAERTPSIRIKVPHVVKTKGRKSESSTQPTKRRCSHCTNEGHDVRTCPQKDHGDTGAHASTS</sequence>
<evidence type="ECO:0000313" key="2">
    <source>
        <dbReference type="EMBL" id="CAL1378983.1"/>
    </source>
</evidence>
<proteinExistence type="predicted"/>
<protein>
    <recommendedName>
        <fullName evidence="4">CCHC-type domain-containing protein</fullName>
    </recommendedName>
</protein>
<evidence type="ECO:0000313" key="3">
    <source>
        <dbReference type="Proteomes" id="UP001497516"/>
    </source>
</evidence>
<accession>A0AAV2DZZ5</accession>
<feature type="compositionally biased region" description="Basic and acidic residues" evidence="1">
    <location>
        <begin position="130"/>
        <end position="146"/>
    </location>
</feature>
<gene>
    <name evidence="2" type="ORF">LTRI10_LOCUS20530</name>
</gene>
<dbReference type="GO" id="GO:0003676">
    <property type="term" value="F:nucleic acid binding"/>
    <property type="evidence" value="ECO:0007669"/>
    <property type="project" value="InterPro"/>
</dbReference>
<organism evidence="2 3">
    <name type="scientific">Linum trigynum</name>
    <dbReference type="NCBI Taxonomy" id="586398"/>
    <lineage>
        <taxon>Eukaryota</taxon>
        <taxon>Viridiplantae</taxon>
        <taxon>Streptophyta</taxon>
        <taxon>Embryophyta</taxon>
        <taxon>Tracheophyta</taxon>
        <taxon>Spermatophyta</taxon>
        <taxon>Magnoliopsida</taxon>
        <taxon>eudicotyledons</taxon>
        <taxon>Gunneridae</taxon>
        <taxon>Pentapetalae</taxon>
        <taxon>rosids</taxon>
        <taxon>fabids</taxon>
        <taxon>Malpighiales</taxon>
        <taxon>Linaceae</taxon>
        <taxon>Linum</taxon>
    </lineage>
</organism>
<evidence type="ECO:0000256" key="1">
    <source>
        <dbReference type="SAM" id="MobiDB-lite"/>
    </source>
</evidence>